<accession>A0A3P7LRB7</accession>
<gene>
    <name evidence="6" type="ORF">DILT_LOCUS4602</name>
</gene>
<dbReference type="SMART" id="SM00364">
    <property type="entry name" value="LRR_BAC"/>
    <property type="match status" value="4"/>
</dbReference>
<dbReference type="SMART" id="SM00369">
    <property type="entry name" value="LRR_TYP"/>
    <property type="match status" value="8"/>
</dbReference>
<keyword evidence="2" id="KW-0677">Repeat</keyword>
<feature type="region of interest" description="Disordered" evidence="3">
    <location>
        <begin position="613"/>
        <end position="696"/>
    </location>
</feature>
<evidence type="ECO:0000256" key="2">
    <source>
        <dbReference type="ARBA" id="ARBA00022737"/>
    </source>
</evidence>
<dbReference type="InterPro" id="IPR001611">
    <property type="entry name" value="Leu-rich_rpt"/>
</dbReference>
<evidence type="ECO:0000256" key="5">
    <source>
        <dbReference type="SAM" id="SignalP"/>
    </source>
</evidence>
<dbReference type="PROSITE" id="PS51450">
    <property type="entry name" value="LRR"/>
    <property type="match status" value="2"/>
</dbReference>
<keyword evidence="4" id="KW-0812">Transmembrane</keyword>
<evidence type="ECO:0008006" key="8">
    <source>
        <dbReference type="Google" id="ProtNLM"/>
    </source>
</evidence>
<dbReference type="PANTHER" id="PTHR45712">
    <property type="entry name" value="AGAP008170-PA"/>
    <property type="match status" value="1"/>
</dbReference>
<dbReference type="InterPro" id="IPR003591">
    <property type="entry name" value="Leu-rich_rpt_typical-subtyp"/>
</dbReference>
<dbReference type="InterPro" id="IPR032675">
    <property type="entry name" value="LRR_dom_sf"/>
</dbReference>
<sequence length="696" mass="76259">MDVRSLSLCLFCLTSLVRAGPVCKCLSEGENFVYACTCSGVEVRDLSSIFSSGLCANATPSKLVLKDMPNLVQIDDGFEAPASSGCAGWSSLTALEIHQTGLQNITSTTFRGLHDLEFLDISNNSQLVSYREEVFRSVGSTLVDLVATDNRVHSLTRRVFSGLKRLRRLTLSRNKIGYIAAEVFSSDCCSELTELRLDYNILTDLEDETFRGLTSLRILDLRGNPLQRLSPNLFKPFAATITHLWMSHDDNANFGGFGELPKGLFLQMNSLRVLEIVELKLRNLSSDSFEGLSSLEQLSLRGNRLTEIPSNIFSSLPGLETLDLSANFLVCLPDASSERYQRLRWLDISWNGLTHLTRNGFVGLARSLPTIEYPRFVLNISANPIQRIEPDAFCALGGPVELIVSSPNATVPTIQDSKAWNTMENWPDNPFALVGNSSIIRGMLKASTSASSAPADPVYGRNDYLLACSQTSQGAMLLNRLLESKLYKQVTYTAKEVNTSLASGCPWLPLSKLSEWQLSKLGVPGLSGTPNAMSDGHLGNGLEQGSRLYLLIIVAVCVTFLLSALTIIMCYRAWSRRATQKLAMDLEANGAGTIANGHEEKVSEKHELLAKAQTRTNDSNDREALGQLPEVSDSTNANGVSLSSRISEDAVSRDDMTSAKRTGNVDEENRRHSHSSRLNPEPKTGDLEQMTSLGIL</sequence>
<keyword evidence="1" id="KW-0433">Leucine-rich repeat</keyword>
<feature type="chain" id="PRO_5018039145" description="LRRCT domain-containing protein" evidence="5">
    <location>
        <begin position="20"/>
        <end position="696"/>
    </location>
</feature>
<dbReference type="EMBL" id="UYRU01045764">
    <property type="protein sequence ID" value="VDN08771.1"/>
    <property type="molecule type" value="Genomic_DNA"/>
</dbReference>
<keyword evidence="4" id="KW-0472">Membrane</keyword>
<keyword evidence="7" id="KW-1185">Reference proteome</keyword>
<evidence type="ECO:0000256" key="3">
    <source>
        <dbReference type="SAM" id="MobiDB-lite"/>
    </source>
</evidence>
<feature type="compositionally biased region" description="Polar residues" evidence="3">
    <location>
        <begin position="632"/>
        <end position="645"/>
    </location>
</feature>
<evidence type="ECO:0000313" key="6">
    <source>
        <dbReference type="EMBL" id="VDN08771.1"/>
    </source>
</evidence>
<keyword evidence="4" id="KW-1133">Transmembrane helix</keyword>
<evidence type="ECO:0000313" key="7">
    <source>
        <dbReference type="Proteomes" id="UP000281553"/>
    </source>
</evidence>
<evidence type="ECO:0000256" key="1">
    <source>
        <dbReference type="ARBA" id="ARBA00022614"/>
    </source>
</evidence>
<name>A0A3P7LRB7_DIBLA</name>
<dbReference type="Pfam" id="PF13855">
    <property type="entry name" value="LRR_8"/>
    <property type="match status" value="2"/>
</dbReference>
<protein>
    <recommendedName>
        <fullName evidence="8">LRRCT domain-containing protein</fullName>
    </recommendedName>
</protein>
<dbReference type="SUPFAM" id="SSF52047">
    <property type="entry name" value="RNI-like"/>
    <property type="match status" value="1"/>
</dbReference>
<keyword evidence="5" id="KW-0732">Signal</keyword>
<feature type="compositionally biased region" description="Basic and acidic residues" evidence="3">
    <location>
        <begin position="646"/>
        <end position="670"/>
    </location>
</feature>
<dbReference type="PANTHER" id="PTHR45712:SF30">
    <property type="entry name" value="LRRNT DOMAIN-CONTAINING PROTEIN"/>
    <property type="match status" value="1"/>
</dbReference>
<proteinExistence type="predicted"/>
<feature type="signal peptide" evidence="5">
    <location>
        <begin position="1"/>
        <end position="19"/>
    </location>
</feature>
<reference evidence="6 7" key="1">
    <citation type="submission" date="2018-11" db="EMBL/GenBank/DDBJ databases">
        <authorList>
            <consortium name="Pathogen Informatics"/>
        </authorList>
    </citation>
    <scope>NUCLEOTIDE SEQUENCE [LARGE SCALE GENOMIC DNA]</scope>
</reference>
<dbReference type="OrthoDB" id="1055097at2759"/>
<dbReference type="Gene3D" id="3.80.10.10">
    <property type="entry name" value="Ribonuclease Inhibitor"/>
    <property type="match status" value="2"/>
</dbReference>
<dbReference type="Proteomes" id="UP000281553">
    <property type="component" value="Unassembled WGS sequence"/>
</dbReference>
<feature type="transmembrane region" description="Helical" evidence="4">
    <location>
        <begin position="548"/>
        <end position="574"/>
    </location>
</feature>
<organism evidence="6 7">
    <name type="scientific">Dibothriocephalus latus</name>
    <name type="common">Fish tapeworm</name>
    <name type="synonym">Diphyllobothrium latum</name>
    <dbReference type="NCBI Taxonomy" id="60516"/>
    <lineage>
        <taxon>Eukaryota</taxon>
        <taxon>Metazoa</taxon>
        <taxon>Spiralia</taxon>
        <taxon>Lophotrochozoa</taxon>
        <taxon>Platyhelminthes</taxon>
        <taxon>Cestoda</taxon>
        <taxon>Eucestoda</taxon>
        <taxon>Diphyllobothriidea</taxon>
        <taxon>Diphyllobothriidae</taxon>
        <taxon>Dibothriocephalus</taxon>
    </lineage>
</organism>
<dbReference type="AlphaFoldDB" id="A0A3P7LRB7"/>
<dbReference type="InterPro" id="IPR050333">
    <property type="entry name" value="SLRP"/>
</dbReference>
<evidence type="ECO:0000256" key="4">
    <source>
        <dbReference type="SAM" id="Phobius"/>
    </source>
</evidence>